<name>A0A0F7L475_9VIRU</name>
<dbReference type="EMBL" id="KR029580">
    <property type="protein sequence ID" value="AKH46277.1"/>
    <property type="molecule type" value="Genomic_DNA"/>
</dbReference>
<proteinExistence type="predicted"/>
<feature type="coiled-coil region" evidence="1">
    <location>
        <begin position="20"/>
        <end position="51"/>
    </location>
</feature>
<sequence>MTHFTMKGRRGDQISHAKLNEKLVRKIRQEREEAMIQREKLNKKIHAKELAKEYNVHIRTIEAVLGGYSWTHI</sequence>
<keyword evidence="1" id="KW-0175">Coiled coil</keyword>
<reference evidence="2" key="2">
    <citation type="submission" date="2015-03" db="EMBL/GenBank/DDBJ databases">
        <authorList>
            <person name="Chow C.-E.T."/>
            <person name="Winget D.M."/>
            <person name="White R.A.III."/>
            <person name="Hallam S.J."/>
            <person name="Suttle C.A."/>
        </authorList>
    </citation>
    <scope>NUCLEOTIDE SEQUENCE</scope>
    <source>
        <strain evidence="2">Anoxic3_5</strain>
    </source>
</reference>
<accession>A0A0F7L475</accession>
<evidence type="ECO:0000256" key="1">
    <source>
        <dbReference type="SAM" id="Coils"/>
    </source>
</evidence>
<organism evidence="2">
    <name type="scientific">uncultured marine virus</name>
    <dbReference type="NCBI Taxonomy" id="186617"/>
    <lineage>
        <taxon>Viruses</taxon>
        <taxon>environmental samples</taxon>
    </lineage>
</organism>
<evidence type="ECO:0000313" key="2">
    <source>
        <dbReference type="EMBL" id="AKH46277.1"/>
    </source>
</evidence>
<reference evidence="2" key="1">
    <citation type="journal article" date="2015" name="Front. Microbiol.">
        <title>Combining genomic sequencing methods to explore viral diversity and reveal potential virus-host interactions.</title>
        <authorList>
            <person name="Chow C.E."/>
            <person name="Winget D.M."/>
            <person name="White R.A.III."/>
            <person name="Hallam S.J."/>
            <person name="Suttle C.A."/>
        </authorList>
    </citation>
    <scope>NUCLEOTIDE SEQUENCE</scope>
    <source>
        <strain evidence="2">Anoxic3_5</strain>
    </source>
</reference>
<protein>
    <submittedName>
        <fullName evidence="2">Uncharacterized protein</fullName>
    </submittedName>
</protein>